<evidence type="ECO:0000256" key="16">
    <source>
        <dbReference type="SAM" id="MobiDB-lite"/>
    </source>
</evidence>
<comment type="function">
    <text evidence="1 14">DNA ligase that catalyzes the formation of phosphodiester linkages between 5'-phosphoryl and 3'-hydroxyl groups in double-stranded DNA using NAD as a coenzyme and as the energy source for the reaction. It is essential for DNA replication and repair of damaged DNA.</text>
</comment>
<dbReference type="PROSITE" id="PS01056">
    <property type="entry name" value="DNA_LIGASE_N2"/>
    <property type="match status" value="1"/>
</dbReference>
<dbReference type="InterPro" id="IPR001679">
    <property type="entry name" value="DNA_ligase"/>
</dbReference>
<feature type="compositionally biased region" description="Low complexity" evidence="16">
    <location>
        <begin position="821"/>
        <end position="841"/>
    </location>
</feature>
<keyword evidence="4 14" id="KW-0436">Ligase</keyword>
<dbReference type="PANTHER" id="PTHR23389:SF9">
    <property type="entry name" value="DNA LIGASE"/>
    <property type="match status" value="1"/>
</dbReference>
<comment type="catalytic activity">
    <reaction evidence="12 14 15">
        <text>NAD(+) + (deoxyribonucleotide)n-3'-hydroxyl + 5'-phospho-(deoxyribonucleotide)m = (deoxyribonucleotide)n+m + AMP + beta-nicotinamide D-nucleotide.</text>
        <dbReference type="EC" id="6.5.1.2"/>
    </reaction>
</comment>
<gene>
    <name evidence="14" type="primary">ligA</name>
    <name evidence="18" type="ORF">BJ992_005404</name>
</gene>
<comment type="similarity">
    <text evidence="13 14">Belongs to the NAD-dependent DNA ligase family. LigA subfamily.</text>
</comment>
<dbReference type="NCBIfam" id="TIGR00575">
    <property type="entry name" value="dnlj"/>
    <property type="match status" value="1"/>
</dbReference>
<dbReference type="SUPFAM" id="SSF56091">
    <property type="entry name" value="DNA ligase/mRNA capping enzyme, catalytic domain"/>
    <property type="match status" value="1"/>
</dbReference>
<dbReference type="SMART" id="SM00532">
    <property type="entry name" value="LIGANc"/>
    <property type="match status" value="1"/>
</dbReference>
<keyword evidence="11 14" id="KW-0234">DNA repair</keyword>
<evidence type="ECO:0000256" key="3">
    <source>
        <dbReference type="ARBA" id="ARBA00013308"/>
    </source>
</evidence>
<evidence type="ECO:0000256" key="7">
    <source>
        <dbReference type="ARBA" id="ARBA00022763"/>
    </source>
</evidence>
<dbReference type="SMART" id="SM00278">
    <property type="entry name" value="HhH1"/>
    <property type="match status" value="2"/>
</dbReference>
<evidence type="ECO:0000256" key="11">
    <source>
        <dbReference type="ARBA" id="ARBA00023204"/>
    </source>
</evidence>
<evidence type="ECO:0000313" key="19">
    <source>
        <dbReference type="Proteomes" id="UP000555564"/>
    </source>
</evidence>
<reference evidence="18 19" key="1">
    <citation type="submission" date="2020-08" db="EMBL/GenBank/DDBJ databases">
        <title>Sequencing the genomes of 1000 actinobacteria strains.</title>
        <authorList>
            <person name="Klenk H.-P."/>
        </authorList>
    </citation>
    <scope>NUCLEOTIDE SEQUENCE [LARGE SCALE GENOMIC DNA]</scope>
    <source>
        <strain evidence="18 19">DSM 44936</strain>
    </source>
</reference>
<dbReference type="FunFam" id="3.40.50.10190:FF:000054">
    <property type="entry name" value="DNA ligase"/>
    <property type="match status" value="1"/>
</dbReference>
<feature type="binding site" evidence="14">
    <location>
        <position position="210"/>
    </location>
    <ligand>
        <name>NAD(+)</name>
        <dbReference type="ChEBI" id="CHEBI:57540"/>
    </ligand>
</feature>
<dbReference type="Gene3D" id="3.30.470.30">
    <property type="entry name" value="DNA ligase/mRNA capping enzyme"/>
    <property type="match status" value="1"/>
</dbReference>
<evidence type="ECO:0000256" key="14">
    <source>
        <dbReference type="HAMAP-Rule" id="MF_01588"/>
    </source>
</evidence>
<organism evidence="18 19">
    <name type="scientific">Sphaerisporangium rubeum</name>
    <dbReference type="NCBI Taxonomy" id="321317"/>
    <lineage>
        <taxon>Bacteria</taxon>
        <taxon>Bacillati</taxon>
        <taxon>Actinomycetota</taxon>
        <taxon>Actinomycetes</taxon>
        <taxon>Streptosporangiales</taxon>
        <taxon>Streptosporangiaceae</taxon>
        <taxon>Sphaerisporangium</taxon>
    </lineage>
</organism>
<dbReference type="Gene3D" id="2.40.50.140">
    <property type="entry name" value="Nucleic acid-binding proteins"/>
    <property type="match status" value="1"/>
</dbReference>
<dbReference type="InterPro" id="IPR010994">
    <property type="entry name" value="RuvA_2-like"/>
</dbReference>
<dbReference type="EC" id="6.5.1.2" evidence="2 14"/>
<dbReference type="InterPro" id="IPR003583">
    <property type="entry name" value="Hlx-hairpin-Hlx_DNA-bd_motif"/>
</dbReference>
<evidence type="ECO:0000256" key="4">
    <source>
        <dbReference type="ARBA" id="ARBA00022598"/>
    </source>
</evidence>
<dbReference type="InterPro" id="IPR004150">
    <property type="entry name" value="NAD_DNA_ligase_OB"/>
</dbReference>
<feature type="binding site" evidence="14">
    <location>
        <position position="269"/>
    </location>
    <ligand>
        <name>NAD(+)</name>
        <dbReference type="ChEBI" id="CHEBI:57540"/>
    </ligand>
</feature>
<dbReference type="AlphaFoldDB" id="A0A7X0IJ94"/>
<dbReference type="PANTHER" id="PTHR23389">
    <property type="entry name" value="CHROMOSOME TRANSMISSION FIDELITY FACTOR 18"/>
    <property type="match status" value="1"/>
</dbReference>
<dbReference type="Pfam" id="PF00533">
    <property type="entry name" value="BRCT"/>
    <property type="match status" value="1"/>
</dbReference>
<dbReference type="SUPFAM" id="SSF47781">
    <property type="entry name" value="RuvA domain 2-like"/>
    <property type="match status" value="1"/>
</dbReference>
<protein>
    <recommendedName>
        <fullName evidence="3 14">DNA ligase</fullName>
        <ecNumber evidence="2 14">6.5.1.2</ecNumber>
    </recommendedName>
    <alternativeName>
        <fullName evidence="14">Polydeoxyribonucleotide synthase [NAD(+)]</fullName>
    </alternativeName>
</protein>
<dbReference type="Pfam" id="PF01653">
    <property type="entry name" value="DNA_ligase_aden"/>
    <property type="match status" value="1"/>
</dbReference>
<keyword evidence="8 14" id="KW-0862">Zinc</keyword>
<dbReference type="Pfam" id="PF03119">
    <property type="entry name" value="DNA_ligase_ZBD"/>
    <property type="match status" value="1"/>
</dbReference>
<dbReference type="InterPro" id="IPR033136">
    <property type="entry name" value="DNA_ligase_CS"/>
</dbReference>
<evidence type="ECO:0000256" key="5">
    <source>
        <dbReference type="ARBA" id="ARBA00022705"/>
    </source>
</evidence>
<dbReference type="Pfam" id="PF03120">
    <property type="entry name" value="OB_DNA_ligase"/>
    <property type="match status" value="1"/>
</dbReference>
<dbReference type="Gene3D" id="1.10.287.610">
    <property type="entry name" value="Helix hairpin bin"/>
    <property type="match status" value="1"/>
</dbReference>
<comment type="caution">
    <text evidence="18">The sequence shown here is derived from an EMBL/GenBank/DDBJ whole genome shotgun (WGS) entry which is preliminary data.</text>
</comment>
<dbReference type="PROSITE" id="PS50172">
    <property type="entry name" value="BRCT"/>
    <property type="match status" value="1"/>
</dbReference>
<dbReference type="Pfam" id="PF12826">
    <property type="entry name" value="HHH_2"/>
    <property type="match status" value="1"/>
</dbReference>
<dbReference type="CDD" id="cd17748">
    <property type="entry name" value="BRCT_DNA_ligase_like"/>
    <property type="match status" value="1"/>
</dbReference>
<accession>A0A7X0IJ94</accession>
<evidence type="ECO:0000313" key="18">
    <source>
        <dbReference type="EMBL" id="MBB6475973.1"/>
    </source>
</evidence>
<keyword evidence="19" id="KW-1185">Reference proteome</keyword>
<keyword evidence="9 14" id="KW-0460">Magnesium</keyword>
<comment type="cofactor">
    <cofactor evidence="14">
        <name>Mg(2+)</name>
        <dbReference type="ChEBI" id="CHEBI:18420"/>
    </cofactor>
    <cofactor evidence="14">
        <name>Mn(2+)</name>
        <dbReference type="ChEBI" id="CHEBI:29035"/>
    </cofactor>
</comment>
<feature type="region of interest" description="Disordered" evidence="16">
    <location>
        <begin position="801"/>
        <end position="841"/>
    </location>
</feature>
<dbReference type="GO" id="GO:0003911">
    <property type="term" value="F:DNA ligase (NAD+) activity"/>
    <property type="evidence" value="ECO:0007669"/>
    <property type="project" value="UniProtKB-UniRule"/>
</dbReference>
<evidence type="ECO:0000256" key="9">
    <source>
        <dbReference type="ARBA" id="ARBA00022842"/>
    </source>
</evidence>
<feature type="compositionally biased region" description="Basic and acidic residues" evidence="16">
    <location>
        <begin position="25"/>
        <end position="35"/>
    </location>
</feature>
<feature type="binding site" evidence="14">
    <location>
        <position position="524"/>
    </location>
    <ligand>
        <name>Zn(2+)</name>
        <dbReference type="ChEBI" id="CHEBI:29105"/>
    </ligand>
</feature>
<sequence>MADEVENVPVEAPERDTAPAGPAKDAADVPERDAEPSGLVEDAADSSERAAGSVESSSVPAVEVSGEGVEPSAAVDSSVVDGSERGGGGARSDEVEGVPVEALERHAELAELADEANWRYYVLDAPTVSDGEYDVWMRELRELEAAHPSLATPDSPTQKVGAPISTEFAPVSHLRRLESLDNAFNDADLAGWLARAERLLERDPAPFLCELKIDGLAIALVYEKGRLVRGATRGDGRVGDDVTPNVRTVANIPHRLKGDVPELLEVRGEVYLTVDGFERLNEQLVASGKPPFANPRNSAAGSLRQKDPRITAQRALRMIVHGVGVWDGGPPFPTTQSGVYEKLRDFGLPVSDLYRVVPGLTEITEFVEHYRQHRHDTEYEIDGVVVKTDRIELQRQLGSTSRAPRWAIAFKYPPEEVNTKLLDIQVGVGRTGRVTPYGVMKPVIVAQSTVERATLHNASEVARKGVLIGDTVVLRKAGDVIPEIVGPVVPLRDGTEREFVMPTHCPECGTELRHMKEADVDIRCPNARSCPAQIRERIFFAAGRGAFDIEGLGYVAATALTAPEPPEEPPVRTEADLFDLTIERLLPIRSVVRDQDTGLPKTDPETGERKIVTFFANMNGEPSKNAQHMLAQLEKAKQQPLWRVLVALSIRHVGPTAAQALAMSFLSLDRVFGASEEELAAVEGVGPTIAASIREWYAEDWHREIVERWRQAGVRMADDPPAAAGPQFLAGLTFVVTGTLTDFTRDEASEALAVRGGKVTGSVSKKTSFLIAGENAGSKYDKAEKLGVPILDEEEFHTLLRDGPEAVTPVGDVEPEDSADEPAPAEAEAAETPQEATVETV</sequence>
<feature type="binding site" evidence="14">
    <location>
        <begin position="130"/>
        <end position="134"/>
    </location>
    <ligand>
        <name>NAD(+)</name>
        <dbReference type="ChEBI" id="CHEBI:57540"/>
    </ligand>
</feature>
<feature type="region of interest" description="Disordered" evidence="16">
    <location>
        <begin position="1"/>
        <end position="98"/>
    </location>
</feature>
<feature type="domain" description="BRCT" evidence="17">
    <location>
        <begin position="724"/>
        <end position="794"/>
    </location>
</feature>
<feature type="binding site" evidence="14">
    <location>
        <position position="411"/>
    </location>
    <ligand>
        <name>NAD(+)</name>
        <dbReference type="ChEBI" id="CHEBI:57540"/>
    </ligand>
</feature>
<dbReference type="InterPro" id="IPR013839">
    <property type="entry name" value="DNAligase_adenylation"/>
</dbReference>
<dbReference type="HAMAP" id="MF_01588">
    <property type="entry name" value="DNA_ligase_A"/>
    <property type="match status" value="1"/>
</dbReference>
<evidence type="ECO:0000256" key="2">
    <source>
        <dbReference type="ARBA" id="ARBA00012722"/>
    </source>
</evidence>
<feature type="binding site" evidence="14">
    <location>
        <position position="233"/>
    </location>
    <ligand>
        <name>NAD(+)</name>
        <dbReference type="ChEBI" id="CHEBI:57540"/>
    </ligand>
</feature>
<evidence type="ECO:0000256" key="6">
    <source>
        <dbReference type="ARBA" id="ARBA00022723"/>
    </source>
</evidence>
<evidence type="ECO:0000256" key="13">
    <source>
        <dbReference type="ARBA" id="ARBA00060881"/>
    </source>
</evidence>
<dbReference type="RefSeq" id="WP_184985691.1">
    <property type="nucleotide sequence ID" value="NZ_BAAALO010000019.1"/>
</dbReference>
<dbReference type="SMART" id="SM00292">
    <property type="entry name" value="BRCT"/>
    <property type="match status" value="1"/>
</dbReference>
<evidence type="ECO:0000256" key="10">
    <source>
        <dbReference type="ARBA" id="ARBA00023027"/>
    </source>
</evidence>
<dbReference type="Gene3D" id="1.10.150.20">
    <property type="entry name" value="5' to 3' exonuclease, C-terminal subdomain"/>
    <property type="match status" value="2"/>
</dbReference>
<feature type="binding site" evidence="14">
    <location>
        <position position="505"/>
    </location>
    <ligand>
        <name>Zn(2+)</name>
        <dbReference type="ChEBI" id="CHEBI:29105"/>
    </ligand>
</feature>
<dbReference type="Proteomes" id="UP000555564">
    <property type="component" value="Unassembled WGS sequence"/>
</dbReference>
<dbReference type="InterPro" id="IPR004149">
    <property type="entry name" value="Znf_DNAligase_C4"/>
</dbReference>
<evidence type="ECO:0000259" key="17">
    <source>
        <dbReference type="PROSITE" id="PS50172"/>
    </source>
</evidence>
<feature type="binding site" evidence="14">
    <location>
        <begin position="179"/>
        <end position="180"/>
    </location>
    <ligand>
        <name>NAD(+)</name>
        <dbReference type="ChEBI" id="CHEBI:57540"/>
    </ligand>
</feature>
<dbReference type="NCBIfam" id="NF005932">
    <property type="entry name" value="PRK07956.1"/>
    <property type="match status" value="1"/>
</dbReference>
<dbReference type="CDD" id="cd00114">
    <property type="entry name" value="LIGANc"/>
    <property type="match status" value="1"/>
</dbReference>
<feature type="active site" description="N6-AMP-lysine intermediate" evidence="14">
    <location>
        <position position="212"/>
    </location>
</feature>
<dbReference type="GO" id="GO:0046872">
    <property type="term" value="F:metal ion binding"/>
    <property type="evidence" value="ECO:0007669"/>
    <property type="project" value="UniProtKB-KW"/>
</dbReference>
<dbReference type="FunFam" id="3.30.470.30:FF:000001">
    <property type="entry name" value="DNA ligase"/>
    <property type="match status" value="1"/>
</dbReference>
<evidence type="ECO:0000256" key="1">
    <source>
        <dbReference type="ARBA" id="ARBA00004067"/>
    </source>
</evidence>
<dbReference type="InterPro" id="IPR012340">
    <property type="entry name" value="NA-bd_OB-fold"/>
</dbReference>
<evidence type="ECO:0000256" key="8">
    <source>
        <dbReference type="ARBA" id="ARBA00022833"/>
    </source>
</evidence>
<dbReference type="Gene3D" id="3.40.50.10190">
    <property type="entry name" value="BRCT domain"/>
    <property type="match status" value="1"/>
</dbReference>
<keyword evidence="7 14" id="KW-0227">DNA damage</keyword>
<keyword evidence="10 14" id="KW-0520">NAD</keyword>
<evidence type="ECO:0000256" key="12">
    <source>
        <dbReference type="ARBA" id="ARBA00034005"/>
    </source>
</evidence>
<dbReference type="InterPro" id="IPR013840">
    <property type="entry name" value="DNAligase_N"/>
</dbReference>
<dbReference type="GO" id="GO:0005829">
    <property type="term" value="C:cytosol"/>
    <property type="evidence" value="ECO:0007669"/>
    <property type="project" value="TreeGrafter"/>
</dbReference>
<dbReference type="InterPro" id="IPR041663">
    <property type="entry name" value="DisA/LigA_HHH"/>
</dbReference>
<dbReference type="SUPFAM" id="SSF52113">
    <property type="entry name" value="BRCT domain"/>
    <property type="match status" value="1"/>
</dbReference>
<feature type="binding site" evidence="14">
    <location>
        <position position="530"/>
    </location>
    <ligand>
        <name>Zn(2+)</name>
        <dbReference type="ChEBI" id="CHEBI:29105"/>
    </ligand>
</feature>
<dbReference type="EMBL" id="JACHIU010000001">
    <property type="protein sequence ID" value="MBB6475973.1"/>
    <property type="molecule type" value="Genomic_DNA"/>
</dbReference>
<dbReference type="GO" id="GO:0006281">
    <property type="term" value="P:DNA repair"/>
    <property type="evidence" value="ECO:0007669"/>
    <property type="project" value="UniProtKB-KW"/>
</dbReference>
<dbReference type="FunFam" id="1.10.150.20:FF:000006">
    <property type="entry name" value="DNA ligase"/>
    <property type="match status" value="1"/>
</dbReference>
<dbReference type="InterPro" id="IPR001357">
    <property type="entry name" value="BRCT_dom"/>
</dbReference>
<feature type="binding site" evidence="14">
    <location>
        <position position="508"/>
    </location>
    <ligand>
        <name>Zn(2+)</name>
        <dbReference type="ChEBI" id="CHEBI:29105"/>
    </ligand>
</feature>
<keyword evidence="14" id="KW-0464">Manganese</keyword>
<dbReference type="InterPro" id="IPR036420">
    <property type="entry name" value="BRCT_dom_sf"/>
</dbReference>
<feature type="binding site" evidence="14">
    <location>
        <position position="387"/>
    </location>
    <ligand>
        <name>NAD(+)</name>
        <dbReference type="ChEBI" id="CHEBI:57540"/>
    </ligand>
</feature>
<dbReference type="Gene3D" id="6.20.10.30">
    <property type="match status" value="1"/>
</dbReference>
<dbReference type="FunFam" id="2.40.50.140:FF:000012">
    <property type="entry name" value="DNA ligase"/>
    <property type="match status" value="1"/>
</dbReference>
<keyword evidence="5 14" id="KW-0235">DNA replication</keyword>
<dbReference type="SUPFAM" id="SSF50249">
    <property type="entry name" value="Nucleic acid-binding proteins"/>
    <property type="match status" value="1"/>
</dbReference>
<dbReference type="PROSITE" id="PS01055">
    <property type="entry name" value="DNA_LIGASE_N1"/>
    <property type="match status" value="1"/>
</dbReference>
<dbReference type="InterPro" id="IPR018239">
    <property type="entry name" value="DNA_ligase_AS"/>
</dbReference>
<proteinExistence type="inferred from homology"/>
<dbReference type="GO" id="GO:0006260">
    <property type="term" value="P:DNA replication"/>
    <property type="evidence" value="ECO:0007669"/>
    <property type="project" value="UniProtKB-KW"/>
</dbReference>
<dbReference type="GO" id="GO:0003677">
    <property type="term" value="F:DNA binding"/>
    <property type="evidence" value="ECO:0007669"/>
    <property type="project" value="InterPro"/>
</dbReference>
<evidence type="ECO:0000256" key="15">
    <source>
        <dbReference type="RuleBase" id="RU000618"/>
    </source>
</evidence>
<name>A0A7X0IJ94_9ACTN</name>
<keyword evidence="6 14" id="KW-0479">Metal-binding</keyword>
<feature type="compositionally biased region" description="Low complexity" evidence="16">
    <location>
        <begin position="50"/>
        <end position="81"/>
    </location>
</feature>